<dbReference type="GO" id="GO:0005047">
    <property type="term" value="F:signal recognition particle binding"/>
    <property type="evidence" value="ECO:0007669"/>
    <property type="project" value="TreeGrafter"/>
</dbReference>
<dbReference type="Pfam" id="PF00448">
    <property type="entry name" value="SRP54"/>
    <property type="match status" value="1"/>
</dbReference>
<dbReference type="EC" id="3.6.5.4" evidence="8"/>
<comment type="catalytic activity">
    <reaction evidence="8">
        <text>GTP + H2O = GDP + phosphate + H(+)</text>
        <dbReference type="Rhea" id="RHEA:19669"/>
        <dbReference type="ChEBI" id="CHEBI:15377"/>
        <dbReference type="ChEBI" id="CHEBI:15378"/>
        <dbReference type="ChEBI" id="CHEBI:37565"/>
        <dbReference type="ChEBI" id="CHEBI:43474"/>
        <dbReference type="ChEBI" id="CHEBI:58189"/>
        <dbReference type="EC" id="3.6.5.4"/>
    </reaction>
</comment>
<evidence type="ECO:0000256" key="5">
    <source>
        <dbReference type="ARBA" id="ARBA00023134"/>
    </source>
</evidence>
<dbReference type="GO" id="GO:0003924">
    <property type="term" value="F:GTPase activity"/>
    <property type="evidence" value="ECO:0007669"/>
    <property type="project" value="UniProtKB-UniRule"/>
</dbReference>
<accession>A8MD49</accession>
<dbReference type="KEGG" id="cma:Cmaq_0870"/>
<keyword evidence="4 8" id="KW-0378">Hydrolase</keyword>
<comment type="subunit">
    <text evidence="8">Part of the signal recognition particle protein translocation system, which is composed of SRP and FtsY.</text>
</comment>
<comment type="subcellular location">
    <subcellularLocation>
        <location evidence="8">Cell membrane</location>
        <topology evidence="8">Peripheral membrane protein</topology>
        <orientation evidence="8">Cytoplasmic side</orientation>
    </subcellularLocation>
    <subcellularLocation>
        <location evidence="8">Cytoplasm</location>
    </subcellularLocation>
</comment>
<feature type="binding site" evidence="8">
    <location>
        <begin position="114"/>
        <end position="121"/>
    </location>
    <ligand>
        <name>GTP</name>
        <dbReference type="ChEBI" id="CHEBI:37565"/>
    </ligand>
</feature>
<proteinExistence type="inferred from homology"/>
<comment type="function">
    <text evidence="8">Involved in targeting and insertion of nascent membrane proteins into the cytoplasmic membrane. Acts as a receptor for the complex formed by the signal recognition particle (SRP) and the ribosome-nascent chain (RNC).</text>
</comment>
<dbReference type="STRING" id="397948.Cmaq_0870"/>
<dbReference type="Proteomes" id="UP000001137">
    <property type="component" value="Chromosome"/>
</dbReference>
<organism evidence="10 11">
    <name type="scientific">Caldivirga maquilingensis (strain ATCC 700844 / DSM 13496 / JCM 10307 / IC-167)</name>
    <dbReference type="NCBI Taxonomy" id="397948"/>
    <lineage>
        <taxon>Archaea</taxon>
        <taxon>Thermoproteota</taxon>
        <taxon>Thermoprotei</taxon>
        <taxon>Thermoproteales</taxon>
        <taxon>Thermoproteaceae</taxon>
        <taxon>Caldivirga</taxon>
    </lineage>
</organism>
<evidence type="ECO:0000256" key="1">
    <source>
        <dbReference type="ARBA" id="ARBA00022475"/>
    </source>
</evidence>
<dbReference type="InterPro" id="IPR000897">
    <property type="entry name" value="SRP54_GTPase_dom"/>
</dbReference>
<dbReference type="Gene3D" id="1.20.120.140">
    <property type="entry name" value="Signal recognition particle SRP54, nucleotide-binding domain"/>
    <property type="match status" value="1"/>
</dbReference>
<dbReference type="EMBL" id="CP000852">
    <property type="protein sequence ID" value="ABW01705.1"/>
    <property type="molecule type" value="Genomic_DNA"/>
</dbReference>
<keyword evidence="7 8" id="KW-0675">Receptor</keyword>
<keyword evidence="11" id="KW-1185">Reference proteome</keyword>
<evidence type="ECO:0000313" key="10">
    <source>
        <dbReference type="EMBL" id="ABW01705.1"/>
    </source>
</evidence>
<dbReference type="InterPro" id="IPR036225">
    <property type="entry name" value="SRP/SRP_N"/>
</dbReference>
<dbReference type="Pfam" id="PF02881">
    <property type="entry name" value="SRP54_N"/>
    <property type="match status" value="1"/>
</dbReference>
<dbReference type="SMART" id="SM00382">
    <property type="entry name" value="AAA"/>
    <property type="match status" value="1"/>
</dbReference>
<dbReference type="GeneID" id="5710392"/>
<keyword evidence="6 8" id="KW-0472">Membrane</keyword>
<feature type="binding site" evidence="8">
    <location>
        <begin position="254"/>
        <end position="257"/>
    </location>
    <ligand>
        <name>GTP</name>
        <dbReference type="ChEBI" id="CHEBI:37565"/>
    </ligand>
</feature>
<dbReference type="Gene3D" id="3.40.50.300">
    <property type="entry name" value="P-loop containing nucleotide triphosphate hydrolases"/>
    <property type="match status" value="1"/>
</dbReference>
<keyword evidence="2 8" id="KW-0963">Cytoplasm</keyword>
<sequence length="302" mass="33471">MFNRLKSAFSSLVKAIGDAVTQRELTEDDVNKLLGEFEERLIEYDVALDTAEALISELKAKLIGVKVPRFSDNDYVKALVRDTLMNLLSSIPDVDFDEFIKGVKKRPIVLLFLGPNGYGKTTTIAKLTNMLLKRGMSVVWAAADTYRAGAVEQLEGHAAKLGVRVIKHPYGSDPASVAYDAIEHAKARGISVVMIDTAGRMHTDRNLMEELRKVHRVSSPDASIFIVDALMGNDAVDVARTYSKYIPIDFVVVTKVDAYVKGGVILTLLYELKKPIIFLGTGQGYDDLIKFNKLDFINKLLE</sequence>
<feature type="binding site" evidence="8">
    <location>
        <begin position="196"/>
        <end position="200"/>
    </location>
    <ligand>
        <name>GTP</name>
        <dbReference type="ChEBI" id="CHEBI:37565"/>
    </ligand>
</feature>
<dbReference type="SMART" id="SM00963">
    <property type="entry name" value="SRP54_N"/>
    <property type="match status" value="1"/>
</dbReference>
<dbReference type="HOGENOM" id="CLU_009301_3_1_2"/>
<dbReference type="GO" id="GO:0006614">
    <property type="term" value="P:SRP-dependent cotranslational protein targeting to membrane"/>
    <property type="evidence" value="ECO:0007669"/>
    <property type="project" value="InterPro"/>
</dbReference>
<evidence type="ECO:0000256" key="6">
    <source>
        <dbReference type="ARBA" id="ARBA00023136"/>
    </source>
</evidence>
<dbReference type="AlphaFoldDB" id="A8MD49"/>
<dbReference type="InterPro" id="IPR027417">
    <property type="entry name" value="P-loop_NTPase"/>
</dbReference>
<dbReference type="GO" id="GO:0005525">
    <property type="term" value="F:GTP binding"/>
    <property type="evidence" value="ECO:0007669"/>
    <property type="project" value="UniProtKB-UniRule"/>
</dbReference>
<name>A8MD49_CALMQ</name>
<dbReference type="GO" id="GO:0005737">
    <property type="term" value="C:cytoplasm"/>
    <property type="evidence" value="ECO:0007669"/>
    <property type="project" value="UniProtKB-SubCell"/>
</dbReference>
<dbReference type="HAMAP" id="MF_00920">
    <property type="entry name" value="FtsY"/>
    <property type="match status" value="1"/>
</dbReference>
<dbReference type="SMART" id="SM00962">
    <property type="entry name" value="SRP54"/>
    <property type="match status" value="1"/>
</dbReference>
<evidence type="ECO:0000259" key="9">
    <source>
        <dbReference type="PROSITE" id="PS00300"/>
    </source>
</evidence>
<evidence type="ECO:0000313" key="11">
    <source>
        <dbReference type="Proteomes" id="UP000001137"/>
    </source>
</evidence>
<evidence type="ECO:0000256" key="3">
    <source>
        <dbReference type="ARBA" id="ARBA00022741"/>
    </source>
</evidence>
<dbReference type="InterPro" id="IPR004390">
    <property type="entry name" value="SR_rcpt_FtsY"/>
</dbReference>
<evidence type="ECO:0000256" key="2">
    <source>
        <dbReference type="ARBA" id="ARBA00022490"/>
    </source>
</evidence>
<dbReference type="InterPro" id="IPR003593">
    <property type="entry name" value="AAA+_ATPase"/>
</dbReference>
<evidence type="ECO:0000256" key="4">
    <source>
        <dbReference type="ARBA" id="ARBA00022801"/>
    </source>
</evidence>
<dbReference type="RefSeq" id="WP_012185924.1">
    <property type="nucleotide sequence ID" value="NC_009954.1"/>
</dbReference>
<evidence type="ECO:0000256" key="7">
    <source>
        <dbReference type="ARBA" id="ARBA00023170"/>
    </source>
</evidence>
<dbReference type="InterPro" id="IPR042101">
    <property type="entry name" value="SRP54_N_sf"/>
</dbReference>
<dbReference type="SUPFAM" id="SSF47364">
    <property type="entry name" value="Domain of the SRP/SRP receptor G-proteins"/>
    <property type="match status" value="1"/>
</dbReference>
<dbReference type="SUPFAM" id="SSF52540">
    <property type="entry name" value="P-loop containing nucleoside triphosphate hydrolases"/>
    <property type="match status" value="1"/>
</dbReference>
<comment type="similarity">
    <text evidence="8">Belongs to the GTP-binding SRP family. FtsY subfamily.</text>
</comment>
<dbReference type="OrthoDB" id="372188at2157"/>
<dbReference type="PROSITE" id="PS00300">
    <property type="entry name" value="SRP54"/>
    <property type="match status" value="1"/>
</dbReference>
<keyword evidence="3 8" id="KW-0547">Nucleotide-binding</keyword>
<feature type="domain" description="SRP54-type proteins GTP-binding" evidence="9">
    <location>
        <begin position="275"/>
        <end position="288"/>
    </location>
</feature>
<dbReference type="InterPro" id="IPR013822">
    <property type="entry name" value="Signal_recog_particl_SRP54_hlx"/>
</dbReference>
<evidence type="ECO:0000256" key="8">
    <source>
        <dbReference type="HAMAP-Rule" id="MF_00920"/>
    </source>
</evidence>
<dbReference type="NCBIfam" id="TIGR00064">
    <property type="entry name" value="ftsY"/>
    <property type="match status" value="1"/>
</dbReference>
<dbReference type="GO" id="GO:0005886">
    <property type="term" value="C:plasma membrane"/>
    <property type="evidence" value="ECO:0007669"/>
    <property type="project" value="UniProtKB-SubCell"/>
</dbReference>
<keyword evidence="1 8" id="KW-1003">Cell membrane</keyword>
<reference evidence="10 11" key="1">
    <citation type="submission" date="2007-10" db="EMBL/GenBank/DDBJ databases">
        <title>Complete sequence of Caldivirga maquilingensis IC-167.</title>
        <authorList>
            <consortium name="US DOE Joint Genome Institute"/>
            <person name="Copeland A."/>
            <person name="Lucas S."/>
            <person name="Lapidus A."/>
            <person name="Barry K."/>
            <person name="Glavina del Rio T."/>
            <person name="Dalin E."/>
            <person name="Tice H."/>
            <person name="Pitluck S."/>
            <person name="Saunders E."/>
            <person name="Brettin T."/>
            <person name="Bruce D."/>
            <person name="Detter J.C."/>
            <person name="Han C."/>
            <person name="Schmutz J."/>
            <person name="Larimer F."/>
            <person name="Land M."/>
            <person name="Hauser L."/>
            <person name="Kyrpides N."/>
            <person name="Ivanova N."/>
            <person name="Biddle J.F."/>
            <person name="Zhang Z."/>
            <person name="Fitz-Gibbon S.T."/>
            <person name="Lowe T.M."/>
            <person name="Saltikov C."/>
            <person name="House C.H."/>
            <person name="Richardson P."/>
        </authorList>
    </citation>
    <scope>NUCLEOTIDE SEQUENCE [LARGE SCALE GENOMIC DNA]</scope>
    <source>
        <strain evidence="11">ATCC 700844 / DSM 13496 / JCM 10307 / IC-167</strain>
    </source>
</reference>
<dbReference type="PANTHER" id="PTHR43134">
    <property type="entry name" value="SIGNAL RECOGNITION PARTICLE RECEPTOR SUBUNIT ALPHA"/>
    <property type="match status" value="1"/>
</dbReference>
<keyword evidence="5 8" id="KW-0342">GTP-binding</keyword>
<gene>
    <name evidence="8" type="primary">ftsY</name>
    <name evidence="10" type="ordered locus">Cmaq_0870</name>
</gene>
<dbReference type="PANTHER" id="PTHR43134:SF1">
    <property type="entry name" value="SIGNAL RECOGNITION PARTICLE RECEPTOR SUBUNIT ALPHA"/>
    <property type="match status" value="1"/>
</dbReference>
<protein>
    <recommendedName>
        <fullName evidence="8">Signal recognition particle receptor FtsY</fullName>
        <shortName evidence="8">SRP receptor</shortName>
        <ecNumber evidence="8">3.6.5.4</ecNumber>
    </recommendedName>
</protein>
<dbReference type="eggNOG" id="arCOG01227">
    <property type="taxonomic scope" value="Archaea"/>
</dbReference>